<keyword evidence="3 14" id="KW-0813">Transport</keyword>
<keyword evidence="8 14" id="KW-0406">Ion transport</keyword>
<evidence type="ECO:0000256" key="11">
    <source>
        <dbReference type="ARBA" id="ARBA00023310"/>
    </source>
</evidence>
<organism evidence="16">
    <name type="scientific">Uranoscopus tosae</name>
    <dbReference type="NCBI Taxonomy" id="1633489"/>
    <lineage>
        <taxon>Eukaryota</taxon>
        <taxon>Metazoa</taxon>
        <taxon>Chordata</taxon>
        <taxon>Craniata</taxon>
        <taxon>Vertebrata</taxon>
        <taxon>Euteleostomi</taxon>
        <taxon>Actinopterygii</taxon>
        <taxon>Neopterygii</taxon>
        <taxon>Teleostei</taxon>
        <taxon>Neoteleostei</taxon>
        <taxon>Acanthomorphata</taxon>
        <taxon>Eupercaria</taxon>
        <taxon>Uranoscopiformes</taxon>
        <taxon>Uranoscopidae</taxon>
        <taxon>Uranoscopus</taxon>
    </lineage>
</organism>
<dbReference type="Pfam" id="PF00895">
    <property type="entry name" value="ATP-synt_8"/>
    <property type="match status" value="1"/>
</dbReference>
<evidence type="ECO:0000256" key="10">
    <source>
        <dbReference type="ARBA" id="ARBA00023136"/>
    </source>
</evidence>
<keyword evidence="6 14" id="KW-0375">Hydrogen ion transport</keyword>
<dbReference type="PANTHER" id="PTHR39937">
    <property type="entry name" value="ATP SYNTHASE PROTEIN 8"/>
    <property type="match status" value="1"/>
</dbReference>
<comment type="function">
    <text evidence="12">Subunit 8, of the mitochondrial membrane ATP synthase complex (F(1)F(0) ATP synthase or Complex V) that produces ATP from ADP in the presence of a proton gradient across the membrane which is generated by electron transport complexes of the respiratory chain. ATP synthase complex consist of a soluble F(1) head domain - the catalytic core - and a membrane F(1) domain - the membrane proton channel. These two domains are linked by a central stalk rotating inside the F(1) region and a stationary peripheral stalk. During catalysis, ATP synthesis in the catalytic domain of F(1) is coupled via a rotary mechanism of the central stalk subunits to proton translocation. In vivo, can only synthesize ATP although its ATP hydrolase activity can be activated artificially in vitro. Part of the complex F(0) domain.</text>
</comment>
<dbReference type="InterPro" id="IPR050635">
    <property type="entry name" value="ATPase_protein_8"/>
</dbReference>
<evidence type="ECO:0000313" key="16">
    <source>
        <dbReference type="EMBL" id="AOW68957.1"/>
    </source>
</evidence>
<feature type="chain" id="PRO_5009111594" description="ATP synthase complex subunit 8" evidence="15">
    <location>
        <begin position="31"/>
        <end position="55"/>
    </location>
</feature>
<dbReference type="GO" id="GO:0015078">
    <property type="term" value="F:proton transmembrane transporter activity"/>
    <property type="evidence" value="ECO:0007669"/>
    <property type="project" value="InterPro"/>
</dbReference>
<geneLocation type="mitochondrion" evidence="16"/>
<evidence type="ECO:0000256" key="5">
    <source>
        <dbReference type="ARBA" id="ARBA00022692"/>
    </source>
</evidence>
<gene>
    <name evidence="16" type="primary">ATP8</name>
</gene>
<evidence type="ECO:0000256" key="6">
    <source>
        <dbReference type="ARBA" id="ARBA00022781"/>
    </source>
</evidence>
<evidence type="ECO:0000256" key="2">
    <source>
        <dbReference type="ARBA" id="ARBA00008892"/>
    </source>
</evidence>
<dbReference type="GO" id="GO:0031966">
    <property type="term" value="C:mitochondrial membrane"/>
    <property type="evidence" value="ECO:0007669"/>
    <property type="project" value="UniProtKB-SubCell"/>
</dbReference>
<accession>A0A1D8R9V3</accession>
<name>A0A1D8R9V3_9TELE</name>
<dbReference type="AlphaFoldDB" id="A0A1D8R9V3"/>
<evidence type="ECO:0000256" key="15">
    <source>
        <dbReference type="SAM" id="SignalP"/>
    </source>
</evidence>
<keyword evidence="15" id="KW-0732">Signal</keyword>
<keyword evidence="5 14" id="KW-0812">Transmembrane</keyword>
<evidence type="ECO:0000256" key="13">
    <source>
        <dbReference type="ARBA" id="ARBA00064647"/>
    </source>
</evidence>
<keyword evidence="11" id="KW-0066">ATP synthesis</keyword>
<comment type="subcellular location">
    <subcellularLocation>
        <location evidence="1 14">Mitochondrion membrane</location>
        <topology evidence="1 14">Single-pass membrane protein</topology>
    </subcellularLocation>
</comment>
<dbReference type="InterPro" id="IPR001421">
    <property type="entry name" value="ATP8_metazoa"/>
</dbReference>
<keyword evidence="7" id="KW-1133">Transmembrane helix</keyword>
<evidence type="ECO:0000256" key="1">
    <source>
        <dbReference type="ARBA" id="ARBA00004304"/>
    </source>
</evidence>
<evidence type="ECO:0000256" key="8">
    <source>
        <dbReference type="ARBA" id="ARBA00023065"/>
    </source>
</evidence>
<protein>
    <recommendedName>
        <fullName evidence="14">ATP synthase complex subunit 8</fullName>
    </recommendedName>
</protein>
<dbReference type="GO" id="GO:0045259">
    <property type="term" value="C:proton-transporting ATP synthase complex"/>
    <property type="evidence" value="ECO:0007669"/>
    <property type="project" value="UniProtKB-KW"/>
</dbReference>
<keyword evidence="9 14" id="KW-0496">Mitochondrion</keyword>
<comment type="subunit">
    <text evidence="13">Component of the ATP synthase complex composed at least of ATP5F1A/subunit alpha, ATP5F1B/subunit beta, ATP5MC1/subunit c (homooctomer), MT-ATP6/subunit a, MT-ATP8/subunit 8, ATP5ME/subunit e, ATP5MF/subunit f, ATP5MG/subunit g, ATP5MK/subunit k, ATP5MJ/subunit j, ATP5F1C/subunit gamma, ATP5F1D/subunit delta, ATP5F1E/subunit epsilon, ATP5PF/subunit F6, ATP5PB/subunit b, ATP5PD/subunit d, ATP5PO/subunit OSCP. ATP synthase complex consists of a soluble F(1) head domain (subunits alpha(3) and beta(3)) - the catalytic core - and a membrane F(0) domain - the membrane proton channel (subunits c, a, 8, e, f, g, k and j). These two domains are linked by a central stalk (subunits gamma, delta, and epsilon) rotating inside the F1 region and a stationary peripheral stalk (subunits F6, b, d, and OSCP).</text>
</comment>
<evidence type="ECO:0000256" key="9">
    <source>
        <dbReference type="ARBA" id="ARBA00023128"/>
    </source>
</evidence>
<evidence type="ECO:0000256" key="3">
    <source>
        <dbReference type="ARBA" id="ARBA00022448"/>
    </source>
</evidence>
<evidence type="ECO:0000256" key="7">
    <source>
        <dbReference type="ARBA" id="ARBA00022989"/>
    </source>
</evidence>
<dbReference type="PANTHER" id="PTHR39937:SF1">
    <property type="entry name" value="ATP SYNTHASE PROTEIN 8"/>
    <property type="match status" value="1"/>
</dbReference>
<evidence type="ECO:0000256" key="12">
    <source>
        <dbReference type="ARBA" id="ARBA00053067"/>
    </source>
</evidence>
<reference evidence="16" key="1">
    <citation type="submission" date="2016-08" db="EMBL/GenBank/DDBJ databases">
        <title>Complete mitochondrial genome of Uranoscopus tosae.</title>
        <authorList>
            <person name="Xu T."/>
        </authorList>
    </citation>
    <scope>NUCLEOTIDE SEQUENCE</scope>
</reference>
<evidence type="ECO:0000256" key="14">
    <source>
        <dbReference type="RuleBase" id="RU003661"/>
    </source>
</evidence>
<comment type="similarity">
    <text evidence="2 14">Belongs to the ATPase protein 8 family.</text>
</comment>
<keyword evidence="10" id="KW-0472">Membrane</keyword>
<proteinExistence type="inferred from homology"/>
<sequence>MPQLNPVPWFSTLVLSWAIFLIIVPPKVLAHAFPNKPSPKGTKGALMTDWNWPWQ</sequence>
<feature type="signal peptide" evidence="15">
    <location>
        <begin position="1"/>
        <end position="30"/>
    </location>
</feature>
<evidence type="ECO:0000256" key="4">
    <source>
        <dbReference type="ARBA" id="ARBA00022547"/>
    </source>
</evidence>
<keyword evidence="4 14" id="KW-0138">CF(0)</keyword>
<dbReference type="EMBL" id="KX641475">
    <property type="protein sequence ID" value="AOW68957.1"/>
    <property type="molecule type" value="Genomic_DNA"/>
</dbReference>
<dbReference type="GO" id="GO:0015986">
    <property type="term" value="P:proton motive force-driven ATP synthesis"/>
    <property type="evidence" value="ECO:0007669"/>
    <property type="project" value="InterPro"/>
</dbReference>